<dbReference type="AlphaFoldDB" id="A0A292PIY8"/>
<accession>A0A292PIY8</accession>
<sequence>MKLQLTSLISLLAASASAHSWLECVDTEVSNYEAAKANPELEVQQTCKGFPRNKVSNGDWIQESKTYLWDLNNDSLNPDGLACRPSQTNDYPSGVPMTTARPGQALRLRHWGNGHSRYDMGSPLNKDPGVVRLYHGGRKEVEIRLKSELTEQNWVKGAQANFSANAIIQITGSKMNEKANYFDWTVPSNLENGRHMFVWAWGWGSAVTSNPPNFNPATDYNNALMNSWTTCFDILIEGSTATGSDSQTSTSSTGSSAPATSICSSKECLKGGMAANPCTGSDCPPCWYAAGDKYNCFDYKDGKCPFGGAYDCKKNLQTRGATRFQRTPFE</sequence>
<reference evidence="2" key="1">
    <citation type="submission" date="2015-10" db="EMBL/GenBank/DDBJ databases">
        <authorList>
            <person name="Regsiter A."/>
            <person name="william w."/>
        </authorList>
    </citation>
    <scope>NUCLEOTIDE SEQUENCE</scope>
    <source>
        <strain evidence="2">Montdore</strain>
    </source>
</reference>
<evidence type="ECO:0008006" key="4">
    <source>
        <dbReference type="Google" id="ProtNLM"/>
    </source>
</evidence>
<evidence type="ECO:0000313" key="2">
    <source>
        <dbReference type="EMBL" id="CUS07552.1"/>
    </source>
</evidence>
<dbReference type="PANTHER" id="PTHR35559:SF1">
    <property type="entry name" value="CHITIN-BINDING TYPE-4 DOMAIN-CONTAINING PROTEIN"/>
    <property type="match status" value="1"/>
</dbReference>
<name>A0A292PIY8_9PEZI</name>
<feature type="signal peptide" evidence="1">
    <location>
        <begin position="1"/>
        <end position="18"/>
    </location>
</feature>
<feature type="chain" id="PRO_5012109663" description="Chitin-binding type-4 domain-containing protein" evidence="1">
    <location>
        <begin position="19"/>
        <end position="330"/>
    </location>
</feature>
<keyword evidence="3" id="KW-1185">Reference proteome</keyword>
<dbReference type="PANTHER" id="PTHR35559">
    <property type="entry name" value="CHITIN-BINDING TYPE-4 DOMAIN-CONTAINING PROTEIN"/>
    <property type="match status" value="1"/>
</dbReference>
<dbReference type="EMBL" id="LN891198">
    <property type="protein sequence ID" value="CUS07552.1"/>
    <property type="molecule type" value="Genomic_DNA"/>
</dbReference>
<evidence type="ECO:0000313" key="3">
    <source>
        <dbReference type="Proteomes" id="UP001412239"/>
    </source>
</evidence>
<dbReference type="Proteomes" id="UP001412239">
    <property type="component" value="Unassembled WGS sequence"/>
</dbReference>
<keyword evidence="1" id="KW-0732">Signal</keyword>
<evidence type="ECO:0000256" key="1">
    <source>
        <dbReference type="SAM" id="SignalP"/>
    </source>
</evidence>
<proteinExistence type="predicted"/>
<protein>
    <recommendedName>
        <fullName evidence="4">Chitin-binding type-4 domain-containing protein</fullName>
    </recommendedName>
</protein>
<organism evidence="2 3">
    <name type="scientific">Tuber aestivum</name>
    <name type="common">summer truffle</name>
    <dbReference type="NCBI Taxonomy" id="59557"/>
    <lineage>
        <taxon>Eukaryota</taxon>
        <taxon>Fungi</taxon>
        <taxon>Dikarya</taxon>
        <taxon>Ascomycota</taxon>
        <taxon>Pezizomycotina</taxon>
        <taxon>Pezizomycetes</taxon>
        <taxon>Pezizales</taxon>
        <taxon>Tuberaceae</taxon>
        <taxon>Tuber</taxon>
    </lineage>
</organism>
<gene>
    <name evidence="2" type="ORF">GSTUAT00008381001</name>
</gene>